<reference evidence="10" key="1">
    <citation type="submission" date="2016-10" db="EMBL/GenBank/DDBJ databases">
        <authorList>
            <person name="Varghese N."/>
            <person name="Submissions S."/>
        </authorList>
    </citation>
    <scope>NUCLEOTIDE SEQUENCE [LARGE SCALE GENOMIC DNA]</scope>
    <source>
        <strain evidence="10">DSM 28453</strain>
    </source>
</reference>
<evidence type="ECO:0000256" key="1">
    <source>
        <dbReference type="ARBA" id="ARBA00004418"/>
    </source>
</evidence>
<organism evidence="9 10">
    <name type="scientific">Shimia haliotis</name>
    <dbReference type="NCBI Taxonomy" id="1280847"/>
    <lineage>
        <taxon>Bacteria</taxon>
        <taxon>Pseudomonadati</taxon>
        <taxon>Pseudomonadota</taxon>
        <taxon>Alphaproteobacteria</taxon>
        <taxon>Rhodobacterales</taxon>
        <taxon>Roseobacteraceae</taxon>
    </lineage>
</organism>
<evidence type="ECO:0000256" key="4">
    <source>
        <dbReference type="ARBA" id="ARBA00022729"/>
    </source>
</evidence>
<keyword evidence="5" id="KW-0574">Periplasm</keyword>
<evidence type="ECO:0000256" key="3">
    <source>
        <dbReference type="ARBA" id="ARBA00022679"/>
    </source>
</evidence>
<feature type="domain" description="AlgX/AlgJ SGNH hydrolase-like" evidence="8">
    <location>
        <begin position="49"/>
        <end position="310"/>
    </location>
</feature>
<evidence type="ECO:0000256" key="7">
    <source>
        <dbReference type="SAM" id="SignalP"/>
    </source>
</evidence>
<dbReference type="RefSeq" id="WP_093326133.1">
    <property type="nucleotide sequence ID" value="NZ_FOSZ01000014.1"/>
</dbReference>
<gene>
    <name evidence="9" type="ORF">SAMN04488036_1149</name>
</gene>
<name>A0A1I4HJT8_9RHOB</name>
<evidence type="ECO:0000259" key="8">
    <source>
        <dbReference type="Pfam" id="PF16822"/>
    </source>
</evidence>
<keyword evidence="10" id="KW-1185">Reference proteome</keyword>
<dbReference type="EMBL" id="FOSZ01000014">
    <property type="protein sequence ID" value="SFL42499.1"/>
    <property type="molecule type" value="Genomic_DNA"/>
</dbReference>
<proteinExistence type="predicted"/>
<dbReference type="OrthoDB" id="5657087at2"/>
<dbReference type="GO" id="GO:0016740">
    <property type="term" value="F:transferase activity"/>
    <property type="evidence" value="ECO:0007669"/>
    <property type="project" value="UniProtKB-KW"/>
</dbReference>
<keyword evidence="9" id="KW-0378">Hydrolase</keyword>
<dbReference type="AlphaFoldDB" id="A0A1I4HJT8"/>
<feature type="signal peptide" evidence="7">
    <location>
        <begin position="1"/>
        <end position="19"/>
    </location>
</feature>
<keyword evidence="4 7" id="KW-0732">Signal</keyword>
<dbReference type="STRING" id="1280847.SAMN04488036_1149"/>
<evidence type="ECO:0000313" key="9">
    <source>
        <dbReference type="EMBL" id="SFL42499.1"/>
    </source>
</evidence>
<dbReference type="GO" id="GO:0042597">
    <property type="term" value="C:periplasmic space"/>
    <property type="evidence" value="ECO:0007669"/>
    <property type="project" value="UniProtKB-SubCell"/>
</dbReference>
<keyword evidence="3 9" id="KW-0808">Transferase</keyword>
<dbReference type="Pfam" id="PF16822">
    <property type="entry name" value="ALGX"/>
    <property type="match status" value="1"/>
</dbReference>
<keyword evidence="6" id="KW-0016">Alginate biosynthesis</keyword>
<dbReference type="Proteomes" id="UP000198851">
    <property type="component" value="Unassembled WGS sequence"/>
</dbReference>
<comment type="pathway">
    <text evidence="2">Glycan biosynthesis; alginate biosynthesis.</text>
</comment>
<accession>A0A1I4HJT8</accession>
<dbReference type="GO" id="GO:0042121">
    <property type="term" value="P:alginic acid biosynthetic process"/>
    <property type="evidence" value="ECO:0007669"/>
    <property type="project" value="UniProtKB-UniPathway"/>
</dbReference>
<dbReference type="GO" id="GO:0016787">
    <property type="term" value="F:hydrolase activity"/>
    <property type="evidence" value="ECO:0007669"/>
    <property type="project" value="UniProtKB-KW"/>
</dbReference>
<dbReference type="UniPathway" id="UPA00286"/>
<dbReference type="InterPro" id="IPR031811">
    <property type="entry name" value="ALGX/ALGJ_SGNH-like"/>
</dbReference>
<evidence type="ECO:0000313" key="10">
    <source>
        <dbReference type="Proteomes" id="UP000198851"/>
    </source>
</evidence>
<evidence type="ECO:0000256" key="6">
    <source>
        <dbReference type="ARBA" id="ARBA00022841"/>
    </source>
</evidence>
<evidence type="ECO:0000256" key="5">
    <source>
        <dbReference type="ARBA" id="ARBA00022764"/>
    </source>
</evidence>
<protein>
    <submittedName>
        <fullName evidence="9">SGNH hydrolase-like domain-containing protein, acetyltransferase AlgX</fullName>
    </submittedName>
</protein>
<sequence length="438" mass="47305">MKHYAPLIAALLLGSAAQAAPYCEMLLDGDALPKKYAKVAPVYSDDSSRWIFTQDQLIDRYDMKPTSKKLVQAIVDEFKMRGVPLAIVIAPPRPVVAGQQQLNAAMGANTYDVTAAQASFDALIKGLSMSGAIVPNLSDVALADATIREDFYFRRDTHWTTTGSAVSAIALAKAVNGEAPDLFANDGQFGMDDLTVNDTIDERGSLADIVRTTCGTSLPAETADSFNLTRNGSLLDTVDREPSIALLGSSFSNRYKRDYYRFADALSRAFDEDVENFSVSGGGPIGAIEAYVASGALERQEHKLVIWELPYTESFNSSSFLRQLLGMLRSGSNVSKATVLENSSATSLVQLDDGASIAGIEIVPAELAKQSFSLEVRFDNGSKSKIYLGRRASVPVQMRSPSLFSDLSFIGNRKPIEISITPLKDASIDYVAVFESAN</sequence>
<comment type="subcellular location">
    <subcellularLocation>
        <location evidence="1">Periplasm</location>
    </subcellularLocation>
</comment>
<feature type="chain" id="PRO_5011762219" evidence="7">
    <location>
        <begin position="20"/>
        <end position="438"/>
    </location>
</feature>
<evidence type="ECO:0000256" key="2">
    <source>
        <dbReference type="ARBA" id="ARBA00005182"/>
    </source>
</evidence>